<keyword evidence="1" id="KW-0812">Transmembrane</keyword>
<keyword evidence="1" id="KW-1133">Transmembrane helix</keyword>
<dbReference type="GeneID" id="918340"/>
<sequence length="112" mass="13416">MSLRILESIRKYSSFFSTLVPFSIIRNLLSKVCSSSRSRSNSSYITDKMTSGLISTSLYLYIYILTHLLYFDNGFLQRNRKHYQERTKRERQNFQRARTRRCFPFQVHGNEN</sequence>
<organism evidence="2 3">
    <name type="scientific">Paramecium bursaria Chlorella virus 1</name>
    <name type="common">PBCV-1</name>
    <dbReference type="NCBI Taxonomy" id="10506"/>
    <lineage>
        <taxon>Viruses</taxon>
        <taxon>Varidnaviria</taxon>
        <taxon>Bamfordvirae</taxon>
        <taxon>Nucleocytoviricota</taxon>
        <taxon>Megaviricetes</taxon>
        <taxon>Algavirales</taxon>
        <taxon>Phycodnaviridae</taxon>
        <taxon>Chlorovirus</taxon>
        <taxon>Chlorovirus vanettense</taxon>
    </lineage>
</organism>
<keyword evidence="3" id="KW-1185">Reference proteome</keyword>
<reference evidence="2 3" key="1">
    <citation type="journal article" date="1995" name="Virology">
        <title>Analysis of 45 kb of DNA located at the left end of the chlorella virus PBCV-1 genome.</title>
        <authorList>
            <person name="Lu Z."/>
            <person name="Li Y."/>
            <person name="Zhang Y."/>
            <person name="Kutish G.F."/>
            <person name="Rock D.L."/>
            <person name="Van Etten J.L."/>
        </authorList>
    </citation>
    <scope>NUCLEOTIDE SEQUENCE [LARGE SCALE GENOMIC DNA]</scope>
</reference>
<reference evidence="2 3" key="7">
    <citation type="journal article" date="2000" name="Virology">
        <title>Characterization of a beta-1,3-glucanase encoded by chlorella virus PBCV-1.</title>
        <authorList>
            <person name="Sun L."/>
            <person name="Gurnon J.R."/>
            <person name="Adams B.J."/>
            <person name="Graves M.V."/>
            <person name="Van Etten J.L."/>
        </authorList>
    </citation>
    <scope>NUCLEOTIDE SEQUENCE [LARGE SCALE GENOMIC DNA]</scope>
</reference>
<reference evidence="2 3" key="8">
    <citation type="journal article" date="2010" name="J. Virol.">
        <title>Microarray analysis of Paramecium bursaria chlorella virus 1 transcription.</title>
        <authorList>
            <person name="Yanai-Balser G.M."/>
            <person name="Duncan G.A."/>
            <person name="Eudy J.D."/>
            <person name="Wang D."/>
            <person name="Li X."/>
            <person name="Agarkova I.V."/>
            <person name="Dunigan D.D."/>
            <person name="Van Etten J.L."/>
        </authorList>
    </citation>
    <scope>NUCLEOTIDE SEQUENCE [LARGE SCALE GENOMIC DNA]</scope>
</reference>
<reference evidence="2 3" key="5">
    <citation type="journal article" date="1997" name="Virology">
        <title>Analysis of 74 kb of DNA located at the right end of the 330-kb chlorella virus PBCV-1 genome.</title>
        <authorList>
            <person name="Li Y."/>
            <person name="Lu Z."/>
            <person name="Sun L."/>
            <person name="Ropp S."/>
            <person name="Kutish G.F."/>
            <person name="Rock D.L."/>
            <person name="Van Etten J.L."/>
        </authorList>
    </citation>
    <scope>NUCLEOTIDE SEQUENCE [LARGE SCALE GENOMIC DNA]</scope>
</reference>
<feature type="transmembrane region" description="Helical" evidence="1">
    <location>
        <begin position="12"/>
        <end position="29"/>
    </location>
</feature>
<name>Q84619_PBCV1</name>
<organismHost>
    <name type="scientific">Chlorella</name>
    <dbReference type="NCBI Taxonomy" id="3071"/>
</organismHost>
<proteinExistence type="predicted"/>
<evidence type="ECO:0000313" key="2">
    <source>
        <dbReference type="EMBL" id="AAC96671.1"/>
    </source>
</evidence>
<gene>
    <name evidence="2" type="primary">a303L</name>
</gene>
<protein>
    <submittedName>
        <fullName evidence="2">Uncharacterized protein</fullName>
    </submittedName>
</protein>
<dbReference type="KEGG" id="vg:918340"/>
<dbReference type="EMBL" id="JF411744">
    <property type="protein sequence ID" value="AAC96671.1"/>
    <property type="molecule type" value="Genomic_DNA"/>
</dbReference>
<evidence type="ECO:0000313" key="3">
    <source>
        <dbReference type="Proteomes" id="UP000000862"/>
    </source>
</evidence>
<dbReference type="PIR" id="T17800">
    <property type="entry name" value="T17800"/>
</dbReference>
<reference evidence="2 3" key="2">
    <citation type="journal article" date="1995" name="Virology">
        <title>Analysis of 43 kb of the Chlorella virus PBCV-1 330-kb genome: map positions 45 to 88.</title>
        <authorList>
            <person name="Li Y."/>
            <person name="Lu Z."/>
            <person name="Burbank D.E."/>
            <person name="Kutish G.F."/>
            <person name="Rock D.L."/>
            <person name="Van Etten J.L."/>
        </authorList>
    </citation>
    <scope>NUCLEOTIDE SEQUENCE [LARGE SCALE GENOMIC DNA]</scope>
</reference>
<keyword evidence="1" id="KW-0472">Membrane</keyword>
<reference evidence="2 3" key="6">
    <citation type="journal article" date="1999" name="Virology">
        <title>Chlorella virus PBCV-1 encodes a functional homospermidine synthase.</title>
        <authorList>
            <person name="Kaiser A."/>
            <person name="Vollmert M."/>
            <person name="Tholl D."/>
            <person name="Graves M.V."/>
            <person name="Gurnon J.R."/>
            <person name="Xing W."/>
            <person name="Lisec A.D."/>
            <person name="Nickerson K.W."/>
            <person name="Van Etten J.L."/>
        </authorList>
    </citation>
    <scope>NUCLEOTIDE SEQUENCE [LARGE SCALE GENOMIC DNA]</scope>
</reference>
<dbReference type="RefSeq" id="NP_048657.1">
    <property type="nucleotide sequence ID" value="NC_000852.5"/>
</dbReference>
<accession>Q84619</accession>
<reference evidence="2 3" key="4">
    <citation type="journal article" date="1996" name="Virology">
        <title>Analysis of 76 kb of the chlorella virus PBCV-1 330-kb genome: map positions 182 to 258.</title>
        <authorList>
            <person name="Kutish G.F."/>
            <person name="Li Y."/>
            <person name="Lu Z."/>
            <person name="Furuta M."/>
            <person name="Rock D.L."/>
            <person name="Van Etten J.L."/>
        </authorList>
    </citation>
    <scope>NUCLEOTIDE SEQUENCE [LARGE SCALE GENOMIC DNA]</scope>
</reference>
<evidence type="ECO:0000256" key="1">
    <source>
        <dbReference type="SAM" id="Phobius"/>
    </source>
</evidence>
<feature type="transmembrane region" description="Helical" evidence="1">
    <location>
        <begin position="49"/>
        <end position="71"/>
    </location>
</feature>
<reference evidence="2 3" key="3">
    <citation type="journal article" date="1996" name="Virology">
        <title>Analysis of 94 kb of the chlorella virus PBCV-1 330-kb genome: map positions 88 to 182.</title>
        <authorList>
            <person name="Lu Z."/>
            <person name="Li Y."/>
            <person name="Que Q."/>
            <person name="Kutish G.F."/>
            <person name="Rock D.L."/>
            <person name="Van Etten J.L."/>
        </authorList>
    </citation>
    <scope>NUCLEOTIDE SEQUENCE [LARGE SCALE GENOMIC DNA]</scope>
</reference>
<dbReference type="Proteomes" id="UP000000862">
    <property type="component" value="Segment"/>
</dbReference>